<reference evidence="2" key="1">
    <citation type="journal article" date="2016" name="Environ. Microbiol.">
        <title>The complete genome of a viable archaeum isolated from 123-million-year-old rock salt.</title>
        <authorList>
            <person name="Jaakkola S.T."/>
            <person name="Pfeiffer F."/>
            <person name="Ravantti J.J."/>
            <person name="Guo Q."/>
            <person name="Liu Y."/>
            <person name="Chen X."/>
            <person name="Ma H."/>
            <person name="Yang C."/>
            <person name="Oksanen H.M."/>
            <person name="Bamford D.H."/>
        </authorList>
    </citation>
    <scope>NUCLEOTIDE SEQUENCE</scope>
    <source>
        <strain evidence="2">JI20-1</strain>
        <plasmid evidence="2">Plasmid pSTJ001</plasmid>
    </source>
</reference>
<dbReference type="GeneID" id="43331104"/>
<organism evidence="1 2">
    <name type="scientific">Halobacterium hubeiense</name>
    <dbReference type="NCBI Taxonomy" id="1407499"/>
    <lineage>
        <taxon>Archaea</taxon>
        <taxon>Methanobacteriati</taxon>
        <taxon>Methanobacteriota</taxon>
        <taxon>Stenosarchaea group</taxon>
        <taxon>Halobacteria</taxon>
        <taxon>Halobacteriales</taxon>
        <taxon>Halobacteriaceae</taxon>
        <taxon>Halobacterium</taxon>
    </lineage>
</organism>
<evidence type="ECO:0000313" key="1">
    <source>
        <dbReference type="EMBL" id="CQH64119.1"/>
    </source>
</evidence>
<protein>
    <submittedName>
        <fullName evidence="1">Uncharacterized protein</fullName>
    </submittedName>
</protein>
<dbReference type="AlphaFoldDB" id="A0A0U5H8Q3"/>
<dbReference type="KEGG" id="hhb:Hhub_4284"/>
<sequence length="167" mass="18493">MEDSNPRYKVPSQCPECGTDIKQVYDSSDSRTLYCGQCDEVIGVVSGDEPFELPSGVELVGEVFTGGKEDICGGFSPENHEPDYEFQPGDTAPGVLLPFQSGAEVLFRNQTLLWKHSDTKWKHYHIWSPNDSTKAVLGGTATQDDPLIRWAHPVLLHGFDAVHDLED</sequence>
<accession>A0A0U5H8Q3</accession>
<dbReference type="RefSeq" id="WP_157534025.1">
    <property type="nucleotide sequence ID" value="NZ_LN831303.1"/>
</dbReference>
<dbReference type="Proteomes" id="UP000066737">
    <property type="component" value="Plasmid pSTJ001"/>
</dbReference>
<geneLocation type="plasmid" evidence="2">
    <name>pSTJ001</name>
</geneLocation>
<dbReference type="EMBL" id="LN831303">
    <property type="protein sequence ID" value="CQH64119.1"/>
    <property type="molecule type" value="Genomic_DNA"/>
</dbReference>
<proteinExistence type="predicted"/>
<name>A0A0U5H8Q3_9EURY</name>
<gene>
    <name evidence="1" type="ORF">HHUB_4284</name>
</gene>
<keyword evidence="2" id="KW-1185">Reference proteome</keyword>
<evidence type="ECO:0000313" key="2">
    <source>
        <dbReference type="Proteomes" id="UP000066737"/>
    </source>
</evidence>